<feature type="compositionally biased region" description="Low complexity" evidence="1">
    <location>
        <begin position="236"/>
        <end position="247"/>
    </location>
</feature>
<keyword evidence="3" id="KW-1185">Reference proteome</keyword>
<organism evidence="2 3">
    <name type="scientific">Kwoniella mangroviensis CBS 10435</name>
    <dbReference type="NCBI Taxonomy" id="1331196"/>
    <lineage>
        <taxon>Eukaryota</taxon>
        <taxon>Fungi</taxon>
        <taxon>Dikarya</taxon>
        <taxon>Basidiomycota</taxon>
        <taxon>Agaricomycotina</taxon>
        <taxon>Tremellomycetes</taxon>
        <taxon>Tremellales</taxon>
        <taxon>Cryptococcaceae</taxon>
        <taxon>Kwoniella</taxon>
    </lineage>
</organism>
<protein>
    <submittedName>
        <fullName evidence="2">Uncharacterized protein</fullName>
    </submittedName>
</protein>
<proteinExistence type="predicted"/>
<evidence type="ECO:0000313" key="2">
    <source>
        <dbReference type="EMBL" id="OCF58487.1"/>
    </source>
</evidence>
<gene>
    <name evidence="2" type="ORF">L486_04520</name>
</gene>
<accession>A0A1B9ISI5</accession>
<feature type="compositionally biased region" description="Low complexity" evidence="1">
    <location>
        <begin position="42"/>
        <end position="97"/>
    </location>
</feature>
<evidence type="ECO:0000256" key="1">
    <source>
        <dbReference type="SAM" id="MobiDB-lite"/>
    </source>
</evidence>
<dbReference type="AlphaFoldDB" id="A0A1B9ISI5"/>
<sequence>MSRSPSPSFGATQRKKSYSPQPSPAPFLTPNPFDNPQRPQEFSFASSASRPLPRRLLSLQSSSSSSSSSSSQRVIPYSIPSPISPISPISSPSLPSQPKRPTISHRSHSFCASSSNSTYALASAPSSGHLSPDKRVLVAPPLERTLSSIGQKGNTSPPTQQMQRPLGMGMGIENINLQRTPTRINSNSNLRGGVLSEKDVNAEYQSPPSIPTIYIHPSLTPPRPSLSTRQQDESSRSSSFASSASTAILTPTTPHDLLFKNDRLAKDDREDDEEEVVQDEVQGDNDLTQGVDHLMISS</sequence>
<reference evidence="3" key="2">
    <citation type="submission" date="2013-12" db="EMBL/GenBank/DDBJ databases">
        <title>Evolution of pathogenesis and genome organization in the Tremellales.</title>
        <authorList>
            <person name="Cuomo C."/>
            <person name="Litvintseva A."/>
            <person name="Heitman J."/>
            <person name="Chen Y."/>
            <person name="Sun S."/>
            <person name="Springer D."/>
            <person name="Dromer F."/>
            <person name="Young S."/>
            <person name="Zeng Q."/>
            <person name="Chapman S."/>
            <person name="Gujja S."/>
            <person name="Saif S."/>
            <person name="Birren B."/>
        </authorList>
    </citation>
    <scope>NUCLEOTIDE SEQUENCE [LARGE SCALE GENOMIC DNA]</scope>
    <source>
        <strain evidence="3">CBS 10435</strain>
    </source>
</reference>
<feature type="compositionally biased region" description="Basic and acidic residues" evidence="1">
    <location>
        <begin position="257"/>
        <end position="268"/>
    </location>
</feature>
<evidence type="ECO:0000313" key="3">
    <source>
        <dbReference type="Proteomes" id="UP000092583"/>
    </source>
</evidence>
<reference evidence="2 3" key="1">
    <citation type="submission" date="2013-07" db="EMBL/GenBank/DDBJ databases">
        <title>The Genome Sequence of Kwoniella mangroviensis CBS10435.</title>
        <authorList>
            <consortium name="The Broad Institute Genome Sequencing Platform"/>
            <person name="Cuomo C."/>
            <person name="Litvintseva A."/>
            <person name="Chen Y."/>
            <person name="Heitman J."/>
            <person name="Sun S."/>
            <person name="Springer D."/>
            <person name="Dromer F."/>
            <person name="Young S.K."/>
            <person name="Zeng Q."/>
            <person name="Gargeya S."/>
            <person name="Fitzgerald M."/>
            <person name="Abouelleil A."/>
            <person name="Alvarado L."/>
            <person name="Berlin A.M."/>
            <person name="Chapman S.B."/>
            <person name="Dewar J."/>
            <person name="Goldberg J."/>
            <person name="Griggs A."/>
            <person name="Gujja S."/>
            <person name="Hansen M."/>
            <person name="Howarth C."/>
            <person name="Imamovic A."/>
            <person name="Larimer J."/>
            <person name="McCowan C."/>
            <person name="Murphy C."/>
            <person name="Pearson M."/>
            <person name="Priest M."/>
            <person name="Roberts A."/>
            <person name="Saif S."/>
            <person name="Shea T."/>
            <person name="Sykes S."/>
            <person name="Wortman J."/>
            <person name="Nusbaum C."/>
            <person name="Birren B."/>
        </authorList>
    </citation>
    <scope>NUCLEOTIDE SEQUENCE [LARGE SCALE GENOMIC DNA]</scope>
    <source>
        <strain evidence="2 3">CBS 10435</strain>
    </source>
</reference>
<feature type="region of interest" description="Disordered" evidence="1">
    <location>
        <begin position="1"/>
        <end position="134"/>
    </location>
</feature>
<name>A0A1B9ISI5_9TREE</name>
<feature type="compositionally biased region" description="Acidic residues" evidence="1">
    <location>
        <begin position="269"/>
        <end position="283"/>
    </location>
</feature>
<feature type="compositionally biased region" description="Polar residues" evidence="1">
    <location>
        <begin position="118"/>
        <end position="129"/>
    </location>
</feature>
<feature type="region of interest" description="Disordered" evidence="1">
    <location>
        <begin position="203"/>
        <end position="298"/>
    </location>
</feature>
<dbReference type="OrthoDB" id="2565003at2759"/>
<feature type="compositionally biased region" description="Polar residues" evidence="1">
    <location>
        <begin position="1"/>
        <end position="11"/>
    </location>
</feature>
<dbReference type="EMBL" id="KI669462">
    <property type="protein sequence ID" value="OCF58487.1"/>
    <property type="molecule type" value="Genomic_DNA"/>
</dbReference>
<dbReference type="Proteomes" id="UP000092583">
    <property type="component" value="Unassembled WGS sequence"/>
</dbReference>